<feature type="transmembrane region" description="Helical" evidence="1">
    <location>
        <begin position="49"/>
        <end position="68"/>
    </location>
</feature>
<comment type="caution">
    <text evidence="2">The sequence shown here is derived from an EMBL/GenBank/DDBJ whole genome shotgun (WGS) entry which is preliminary data.</text>
</comment>
<feature type="transmembrane region" description="Helical" evidence="1">
    <location>
        <begin position="74"/>
        <end position="95"/>
    </location>
</feature>
<keyword evidence="1" id="KW-0472">Membrane</keyword>
<keyword evidence="3" id="KW-1185">Reference proteome</keyword>
<dbReference type="OrthoDB" id="1467832at2"/>
<name>A0A5D0R018_9FLAO</name>
<dbReference type="AlphaFoldDB" id="A0A5D0R018"/>
<protein>
    <submittedName>
        <fullName evidence="2">Uncharacterized protein</fullName>
    </submittedName>
</protein>
<dbReference type="Proteomes" id="UP000323720">
    <property type="component" value="Unassembled WGS sequence"/>
</dbReference>
<organism evidence="2 3">
    <name type="scientific">Bizionia myxarmorum</name>
    <dbReference type="NCBI Taxonomy" id="291186"/>
    <lineage>
        <taxon>Bacteria</taxon>
        <taxon>Pseudomonadati</taxon>
        <taxon>Bacteroidota</taxon>
        <taxon>Flavobacteriia</taxon>
        <taxon>Flavobacteriales</taxon>
        <taxon>Flavobacteriaceae</taxon>
        <taxon>Bizionia</taxon>
    </lineage>
</organism>
<evidence type="ECO:0000313" key="3">
    <source>
        <dbReference type="Proteomes" id="UP000323720"/>
    </source>
</evidence>
<dbReference type="PROSITE" id="PS51257">
    <property type="entry name" value="PROKAR_LIPOPROTEIN"/>
    <property type="match status" value="1"/>
</dbReference>
<keyword evidence="1" id="KW-1133">Transmembrane helix</keyword>
<dbReference type="RefSeq" id="WP_148405165.1">
    <property type="nucleotide sequence ID" value="NZ_VSKK01000005.1"/>
</dbReference>
<accession>A0A5D0R018</accession>
<feature type="transmembrane region" description="Helical" evidence="1">
    <location>
        <begin position="16"/>
        <end position="37"/>
    </location>
</feature>
<evidence type="ECO:0000256" key="1">
    <source>
        <dbReference type="SAM" id="Phobius"/>
    </source>
</evidence>
<dbReference type="EMBL" id="VSKK01000005">
    <property type="protein sequence ID" value="TYB74325.1"/>
    <property type="molecule type" value="Genomic_DNA"/>
</dbReference>
<evidence type="ECO:0000313" key="2">
    <source>
        <dbReference type="EMBL" id="TYB74325.1"/>
    </source>
</evidence>
<keyword evidence="1" id="KW-0812">Transmembrane</keyword>
<gene>
    <name evidence="2" type="ORF">ES674_14330</name>
</gene>
<proteinExistence type="predicted"/>
<reference evidence="2 3" key="1">
    <citation type="submission" date="2019-08" db="EMBL/GenBank/DDBJ databases">
        <title>Genomes of Antarctic Bizionia species.</title>
        <authorList>
            <person name="Bowman J.P."/>
        </authorList>
    </citation>
    <scope>NUCLEOTIDE SEQUENCE [LARGE SCALE GENOMIC DNA]</scope>
    <source>
        <strain evidence="2 3">ADA-4</strain>
    </source>
</reference>
<sequence>MNSLYKQAITDFNANYILYIPLTIILQSCVGSIAAMYILMNSPTGSFKFFELTLCVIMAMGYNGLIFAQIKTRIIFPILLASIIINVLLIIINVYQLS</sequence>